<keyword evidence="2" id="KW-1185">Reference proteome</keyword>
<protein>
    <submittedName>
        <fullName evidence="1">Uncharacterized protein</fullName>
    </submittedName>
</protein>
<reference evidence="1 2" key="1">
    <citation type="journal article" date="2019" name="Commun. Biol.">
        <title>The bagworm genome reveals a unique fibroin gene that provides high tensile strength.</title>
        <authorList>
            <person name="Kono N."/>
            <person name="Nakamura H."/>
            <person name="Ohtoshi R."/>
            <person name="Tomita M."/>
            <person name="Numata K."/>
            <person name="Arakawa K."/>
        </authorList>
    </citation>
    <scope>NUCLEOTIDE SEQUENCE [LARGE SCALE GENOMIC DNA]</scope>
</reference>
<dbReference type="EMBL" id="BGZK01000036">
    <property type="protein sequence ID" value="GBP09498.1"/>
    <property type="molecule type" value="Genomic_DNA"/>
</dbReference>
<dbReference type="Proteomes" id="UP000299102">
    <property type="component" value="Unassembled WGS sequence"/>
</dbReference>
<comment type="caution">
    <text evidence="1">The sequence shown here is derived from an EMBL/GenBank/DDBJ whole genome shotgun (WGS) entry which is preliminary data.</text>
</comment>
<accession>A0A4C1T7P7</accession>
<proteinExistence type="predicted"/>
<evidence type="ECO:0000313" key="1">
    <source>
        <dbReference type="EMBL" id="GBP09498.1"/>
    </source>
</evidence>
<organism evidence="1 2">
    <name type="scientific">Eumeta variegata</name>
    <name type="common">Bagworm moth</name>
    <name type="synonym">Eumeta japonica</name>
    <dbReference type="NCBI Taxonomy" id="151549"/>
    <lineage>
        <taxon>Eukaryota</taxon>
        <taxon>Metazoa</taxon>
        <taxon>Ecdysozoa</taxon>
        <taxon>Arthropoda</taxon>
        <taxon>Hexapoda</taxon>
        <taxon>Insecta</taxon>
        <taxon>Pterygota</taxon>
        <taxon>Neoptera</taxon>
        <taxon>Endopterygota</taxon>
        <taxon>Lepidoptera</taxon>
        <taxon>Glossata</taxon>
        <taxon>Ditrysia</taxon>
        <taxon>Tineoidea</taxon>
        <taxon>Psychidae</taxon>
        <taxon>Oiketicinae</taxon>
        <taxon>Eumeta</taxon>
    </lineage>
</organism>
<gene>
    <name evidence="1" type="ORF">EVAR_76518_1</name>
</gene>
<dbReference type="AlphaFoldDB" id="A0A4C1T7P7"/>
<evidence type="ECO:0000313" key="2">
    <source>
        <dbReference type="Proteomes" id="UP000299102"/>
    </source>
</evidence>
<name>A0A4C1T7P7_EUMVA</name>
<sequence length="165" mass="18669">MAAHCRRRLTRFTDLFDAHVCCFVTMLFIKNTFRKSQTIITSSVLRVLKRPADAPPSTMYDITPNNTALRHLANKVQLAACHAPADFFVLRRAAVGIIARSTATTRATTHLGFWLPNVVERAQSRPVRDEALATICHVVPSPPWLLTSLEYWKINMRHLRDVCDG</sequence>